<name>B8GQ09_THISH</name>
<dbReference type="NCBIfam" id="TIGR03425">
    <property type="entry name" value="urea_degr_2"/>
    <property type="match status" value="1"/>
</dbReference>
<keyword evidence="3" id="KW-1185">Reference proteome</keyword>
<dbReference type="PANTHER" id="PTHR31527:SF0">
    <property type="entry name" value="RE64534P"/>
    <property type="match status" value="1"/>
</dbReference>
<dbReference type="Pfam" id="PF09347">
    <property type="entry name" value="DUF1989"/>
    <property type="match status" value="1"/>
</dbReference>
<dbReference type="EMBL" id="CP001339">
    <property type="protein sequence ID" value="ACL74156.1"/>
    <property type="molecule type" value="Genomic_DNA"/>
</dbReference>
<dbReference type="Proteomes" id="UP000002383">
    <property type="component" value="Chromosome"/>
</dbReference>
<proteinExistence type="predicted"/>
<dbReference type="InterPro" id="IPR017792">
    <property type="entry name" value="UAAP1"/>
</dbReference>
<gene>
    <name evidence="2" type="ordered locus">Tgr7_3087</name>
</gene>
<accession>B8GQ09</accession>
<feature type="domain" description="DUF1989" evidence="1">
    <location>
        <begin position="14"/>
        <end position="186"/>
    </location>
</feature>
<dbReference type="eggNOG" id="COG3665">
    <property type="taxonomic scope" value="Bacteria"/>
</dbReference>
<evidence type="ECO:0000259" key="1">
    <source>
        <dbReference type="Pfam" id="PF09347"/>
    </source>
</evidence>
<reference evidence="2 3" key="1">
    <citation type="journal article" date="2011" name="Stand. Genomic Sci.">
        <title>Complete genome sequence of 'Thioalkalivibrio sulfidophilus' HL-EbGr7.</title>
        <authorList>
            <person name="Muyzer G."/>
            <person name="Sorokin D.Y."/>
            <person name="Mavromatis K."/>
            <person name="Lapidus A."/>
            <person name="Clum A."/>
            <person name="Ivanova N."/>
            <person name="Pati A."/>
            <person name="d'Haeseleer P."/>
            <person name="Woyke T."/>
            <person name="Kyrpides N.C."/>
        </authorList>
    </citation>
    <scope>NUCLEOTIDE SEQUENCE [LARGE SCALE GENOMIC DNA]</scope>
    <source>
        <strain evidence="2 3">HL-EbGR7</strain>
    </source>
</reference>
<dbReference type="RefSeq" id="WP_012639618.1">
    <property type="nucleotide sequence ID" value="NC_011901.1"/>
</dbReference>
<dbReference type="AlphaFoldDB" id="B8GQ09"/>
<sequence>MNNTPDESRRLWEERVPAGAHWSWVLRRGTTLRLTDPEGGANVAMLLYSREDTTERYNMADTLKGQHTAFLTRGNVCYSDMGRVICSITEDTCGWHDTIGGLSNAALVQQKYGEARYQEHRNAYHRNGFDSLVNELGKYGLGRRDVVANLNLFSKVTVNEDGALVFNPGNSKPGDYLDLRFEMDTLVVLSTCQHPLDPAPAYAPRPVDLLVWRSDPPGPDDPCRNHCAQNQRAFTNTERLYPLG</sequence>
<evidence type="ECO:0000313" key="3">
    <source>
        <dbReference type="Proteomes" id="UP000002383"/>
    </source>
</evidence>
<protein>
    <submittedName>
        <fullName evidence="2">Urea carboxylase-associated protein 2</fullName>
    </submittedName>
</protein>
<dbReference type="OrthoDB" id="5298498at2"/>
<dbReference type="HOGENOM" id="CLU_079904_0_0_6"/>
<organism evidence="2 3">
    <name type="scientific">Thioalkalivibrio sulfidiphilus (strain HL-EbGR7)</name>
    <dbReference type="NCBI Taxonomy" id="396588"/>
    <lineage>
        <taxon>Bacteria</taxon>
        <taxon>Pseudomonadati</taxon>
        <taxon>Pseudomonadota</taxon>
        <taxon>Gammaproteobacteria</taxon>
        <taxon>Chromatiales</taxon>
        <taxon>Ectothiorhodospiraceae</taxon>
        <taxon>Thioalkalivibrio</taxon>
    </lineage>
</organism>
<evidence type="ECO:0000313" key="2">
    <source>
        <dbReference type="EMBL" id="ACL74156.1"/>
    </source>
</evidence>
<dbReference type="STRING" id="396588.Tgr7_3087"/>
<dbReference type="InterPro" id="IPR018959">
    <property type="entry name" value="DUF1989"/>
</dbReference>
<dbReference type="KEGG" id="tgr:Tgr7_3087"/>
<dbReference type="PANTHER" id="PTHR31527">
    <property type="entry name" value="RE64534P"/>
    <property type="match status" value="1"/>
</dbReference>